<dbReference type="PANTHER" id="PTHR31471:SF1">
    <property type="entry name" value="OS12G0613600 PROTEIN"/>
    <property type="match status" value="1"/>
</dbReference>
<feature type="domain" description="Remorin C-terminal" evidence="4">
    <location>
        <begin position="468"/>
        <end position="558"/>
    </location>
</feature>
<feature type="compositionally biased region" description="Polar residues" evidence="3">
    <location>
        <begin position="294"/>
        <end position="303"/>
    </location>
</feature>
<dbReference type="PANTHER" id="PTHR31471">
    <property type="entry name" value="OS02G0116800 PROTEIN"/>
    <property type="match status" value="1"/>
</dbReference>
<keyword evidence="6" id="KW-1185">Reference proteome</keyword>
<keyword evidence="2" id="KW-0175">Coiled coil</keyword>
<comment type="similarity">
    <text evidence="1">Belongs to the remorin family.</text>
</comment>
<dbReference type="EnsemblPlants" id="AUR62003527-RA">
    <property type="protein sequence ID" value="AUR62003527-RA:cds"/>
    <property type="gene ID" value="AUR62003527"/>
</dbReference>
<evidence type="ECO:0000256" key="3">
    <source>
        <dbReference type="SAM" id="MobiDB-lite"/>
    </source>
</evidence>
<feature type="region of interest" description="Disordered" evidence="3">
    <location>
        <begin position="130"/>
        <end position="189"/>
    </location>
</feature>
<evidence type="ECO:0000313" key="6">
    <source>
        <dbReference type="Proteomes" id="UP000596660"/>
    </source>
</evidence>
<proteinExistence type="inferred from homology"/>
<feature type="compositionally biased region" description="Polar residues" evidence="3">
    <location>
        <begin position="158"/>
        <end position="171"/>
    </location>
</feature>
<feature type="compositionally biased region" description="Low complexity" evidence="3">
    <location>
        <begin position="309"/>
        <end position="325"/>
    </location>
</feature>
<dbReference type="InterPro" id="IPR005516">
    <property type="entry name" value="Remorin_C"/>
</dbReference>
<evidence type="ECO:0000256" key="2">
    <source>
        <dbReference type="SAM" id="Coils"/>
    </source>
</evidence>
<dbReference type="Pfam" id="PF03763">
    <property type="entry name" value="Remorin_C"/>
    <property type="match status" value="1"/>
</dbReference>
<dbReference type="AlphaFoldDB" id="A0A803KWW9"/>
<name>A0A803KWW9_CHEQI</name>
<protein>
    <recommendedName>
        <fullName evidence="4">Remorin C-terminal domain-containing protein</fullName>
    </recommendedName>
</protein>
<dbReference type="Gramene" id="AUR62003527-RA">
    <property type="protein sequence ID" value="AUR62003527-RA:cds"/>
    <property type="gene ID" value="AUR62003527"/>
</dbReference>
<evidence type="ECO:0000256" key="1">
    <source>
        <dbReference type="ARBA" id="ARBA00005711"/>
    </source>
</evidence>
<feature type="region of interest" description="Disordered" evidence="3">
    <location>
        <begin position="41"/>
        <end position="60"/>
    </location>
</feature>
<reference evidence="5" key="1">
    <citation type="journal article" date="2017" name="Nature">
        <title>The genome of Chenopodium quinoa.</title>
        <authorList>
            <person name="Jarvis D.E."/>
            <person name="Ho Y.S."/>
            <person name="Lightfoot D.J."/>
            <person name="Schmoeckel S.M."/>
            <person name="Li B."/>
            <person name="Borm T.J.A."/>
            <person name="Ohyanagi H."/>
            <person name="Mineta K."/>
            <person name="Michell C.T."/>
            <person name="Saber N."/>
            <person name="Kharbatia N.M."/>
            <person name="Rupper R.R."/>
            <person name="Sharp A.R."/>
            <person name="Dally N."/>
            <person name="Boughton B.A."/>
            <person name="Woo Y.H."/>
            <person name="Gao G."/>
            <person name="Schijlen E.G.W.M."/>
            <person name="Guo X."/>
            <person name="Momin A.A."/>
            <person name="Negrao S."/>
            <person name="Al-Babili S."/>
            <person name="Gehring C."/>
            <person name="Roessner U."/>
            <person name="Jung C."/>
            <person name="Murphy K."/>
            <person name="Arold S.T."/>
            <person name="Gojobori T."/>
            <person name="van der Linden C.G."/>
            <person name="van Loo E.N."/>
            <person name="Jellen E.N."/>
            <person name="Maughan P.J."/>
            <person name="Tester M."/>
        </authorList>
    </citation>
    <scope>NUCLEOTIDE SEQUENCE [LARGE SCALE GENOMIC DNA]</scope>
    <source>
        <strain evidence="5">cv. PI 614886</strain>
    </source>
</reference>
<evidence type="ECO:0000259" key="4">
    <source>
        <dbReference type="Pfam" id="PF03763"/>
    </source>
</evidence>
<reference evidence="5" key="2">
    <citation type="submission" date="2021-03" db="UniProtKB">
        <authorList>
            <consortium name="EnsemblPlants"/>
        </authorList>
    </citation>
    <scope>IDENTIFICATION</scope>
</reference>
<accession>A0A803KWW9</accession>
<dbReference type="Proteomes" id="UP000596660">
    <property type="component" value="Unplaced"/>
</dbReference>
<feature type="coiled-coil region" evidence="2">
    <location>
        <begin position="488"/>
        <end position="543"/>
    </location>
</feature>
<evidence type="ECO:0000313" key="5">
    <source>
        <dbReference type="EnsemblPlants" id="AUR62003527-RA:cds"/>
    </source>
</evidence>
<sequence>MEYERIERPQKGGGLSPAKLRSMLLGVEKKRRELLGEVDSSCSLRSQHSGVDDPGTDYSESYKDVDVVREFVECSTSTTGDSEMIPDRKLKDQNFVSSRIGLNEEFEEDYENGHDNLGVVSSAFEFQKTERGQPRVPAAPFSKPPPSKWDDAQKWIASPTSNRPKTGQSHGVQGARKTNIFGHGGRKTATKVVHEVPDEKLVAFEEPDMKRMDSNLAKKANATQKLVNWGSEPYSHADLHGKAADMIENSIGDPEIHLSQHDSSISIQTSTAMIPQSFARSVSMRDMGTEMTPIASQEPSRTGTPVKVKSPMHSPTSSRSSTPKRANLSAAQTSMINGSLNQQRKELSEKEMQMKTRKEIMELGMQLGKVNIAAWAGKDDEETSSSANTMAGGQASKSVVEARAEAWEEAEKAKYTARYCILLSLRSYIVKPSKFFLQCCVALKDHPTQVQWDGSDSALASEFNIPPKVSNWFEREEMKIQAWENHQKAKTEAEMRKNEVEVERMKAKAQDKFMNKLATARHKAEEKRAAAEMKMNKQATKAEQQAEYIRQTGRIPSKFSSWSCCC</sequence>
<organism evidence="5 6">
    <name type="scientific">Chenopodium quinoa</name>
    <name type="common">Quinoa</name>
    <dbReference type="NCBI Taxonomy" id="63459"/>
    <lineage>
        <taxon>Eukaryota</taxon>
        <taxon>Viridiplantae</taxon>
        <taxon>Streptophyta</taxon>
        <taxon>Embryophyta</taxon>
        <taxon>Tracheophyta</taxon>
        <taxon>Spermatophyta</taxon>
        <taxon>Magnoliopsida</taxon>
        <taxon>eudicotyledons</taxon>
        <taxon>Gunneridae</taxon>
        <taxon>Pentapetalae</taxon>
        <taxon>Caryophyllales</taxon>
        <taxon>Chenopodiaceae</taxon>
        <taxon>Chenopodioideae</taxon>
        <taxon>Atripliceae</taxon>
        <taxon>Chenopodium</taxon>
    </lineage>
</organism>
<feature type="region of interest" description="Disordered" evidence="3">
    <location>
        <begin position="292"/>
        <end position="327"/>
    </location>
</feature>
<dbReference type="OMA" id="ANWATPD"/>